<evidence type="ECO:0000313" key="4">
    <source>
        <dbReference type="Proteomes" id="UP000800094"/>
    </source>
</evidence>
<keyword evidence="4" id="KW-1185">Reference proteome</keyword>
<protein>
    <recommendedName>
        <fullName evidence="2">NACHT domain-containing protein</fullName>
    </recommendedName>
</protein>
<accession>A0A6A6I9R9</accession>
<proteinExistence type="predicted"/>
<dbReference type="RefSeq" id="XP_033681676.1">
    <property type="nucleotide sequence ID" value="XM_033833605.1"/>
</dbReference>
<dbReference type="InterPro" id="IPR007111">
    <property type="entry name" value="NACHT_NTPase"/>
</dbReference>
<dbReference type="GeneID" id="54586935"/>
<dbReference type="Pfam" id="PF24883">
    <property type="entry name" value="NPHP3_N"/>
    <property type="match status" value="1"/>
</dbReference>
<dbReference type="PROSITE" id="PS50837">
    <property type="entry name" value="NACHT"/>
    <property type="match status" value="1"/>
</dbReference>
<dbReference type="Pfam" id="PF25053">
    <property type="entry name" value="DUF7791"/>
    <property type="match status" value="1"/>
</dbReference>
<dbReference type="InterPro" id="IPR056884">
    <property type="entry name" value="NPHP3-like_N"/>
</dbReference>
<dbReference type="Gene3D" id="3.40.50.300">
    <property type="entry name" value="P-loop containing nucleotide triphosphate hydrolases"/>
    <property type="match status" value="1"/>
</dbReference>
<dbReference type="InterPro" id="IPR036770">
    <property type="entry name" value="Ankyrin_rpt-contain_sf"/>
</dbReference>
<dbReference type="PANTHER" id="PTHR10039:SF5">
    <property type="entry name" value="NACHT DOMAIN-CONTAINING PROTEIN"/>
    <property type="match status" value="1"/>
</dbReference>
<organism evidence="3 4">
    <name type="scientific">Trematosphaeria pertusa</name>
    <dbReference type="NCBI Taxonomy" id="390896"/>
    <lineage>
        <taxon>Eukaryota</taxon>
        <taxon>Fungi</taxon>
        <taxon>Dikarya</taxon>
        <taxon>Ascomycota</taxon>
        <taxon>Pezizomycotina</taxon>
        <taxon>Dothideomycetes</taxon>
        <taxon>Pleosporomycetidae</taxon>
        <taxon>Pleosporales</taxon>
        <taxon>Massarineae</taxon>
        <taxon>Trematosphaeriaceae</taxon>
        <taxon>Trematosphaeria</taxon>
    </lineage>
</organism>
<name>A0A6A6I9R9_9PLEO</name>
<dbReference type="Gene3D" id="1.25.40.20">
    <property type="entry name" value="Ankyrin repeat-containing domain"/>
    <property type="match status" value="1"/>
</dbReference>
<dbReference type="OrthoDB" id="443402at2759"/>
<evidence type="ECO:0000256" key="1">
    <source>
        <dbReference type="ARBA" id="ARBA00022737"/>
    </source>
</evidence>
<evidence type="ECO:0000313" key="3">
    <source>
        <dbReference type="EMBL" id="KAF2246672.1"/>
    </source>
</evidence>
<keyword evidence="1" id="KW-0677">Repeat</keyword>
<dbReference type="SUPFAM" id="SSF52540">
    <property type="entry name" value="P-loop containing nucleoside triphosphate hydrolases"/>
    <property type="match status" value="1"/>
</dbReference>
<dbReference type="InterPro" id="IPR027417">
    <property type="entry name" value="P-loop_NTPase"/>
</dbReference>
<dbReference type="AlphaFoldDB" id="A0A6A6I9R9"/>
<evidence type="ECO:0000259" key="2">
    <source>
        <dbReference type="PROSITE" id="PS50837"/>
    </source>
</evidence>
<dbReference type="EMBL" id="ML987198">
    <property type="protein sequence ID" value="KAF2246672.1"/>
    <property type="molecule type" value="Genomic_DNA"/>
</dbReference>
<dbReference type="InterPro" id="IPR031352">
    <property type="entry name" value="SesA"/>
</dbReference>
<dbReference type="PANTHER" id="PTHR10039">
    <property type="entry name" value="AMELOGENIN"/>
    <property type="match status" value="1"/>
</dbReference>
<dbReference type="InterPro" id="IPR056693">
    <property type="entry name" value="DUF7791"/>
</dbReference>
<reference evidence="3" key="1">
    <citation type="journal article" date="2020" name="Stud. Mycol.">
        <title>101 Dothideomycetes genomes: a test case for predicting lifestyles and emergence of pathogens.</title>
        <authorList>
            <person name="Haridas S."/>
            <person name="Albert R."/>
            <person name="Binder M."/>
            <person name="Bloem J."/>
            <person name="Labutti K."/>
            <person name="Salamov A."/>
            <person name="Andreopoulos B."/>
            <person name="Baker S."/>
            <person name="Barry K."/>
            <person name="Bills G."/>
            <person name="Bluhm B."/>
            <person name="Cannon C."/>
            <person name="Castanera R."/>
            <person name="Culley D."/>
            <person name="Daum C."/>
            <person name="Ezra D."/>
            <person name="Gonzalez J."/>
            <person name="Henrissat B."/>
            <person name="Kuo A."/>
            <person name="Liang C."/>
            <person name="Lipzen A."/>
            <person name="Lutzoni F."/>
            <person name="Magnuson J."/>
            <person name="Mondo S."/>
            <person name="Nolan M."/>
            <person name="Ohm R."/>
            <person name="Pangilinan J."/>
            <person name="Park H.-J."/>
            <person name="Ramirez L."/>
            <person name="Alfaro M."/>
            <person name="Sun H."/>
            <person name="Tritt A."/>
            <person name="Yoshinaga Y."/>
            <person name="Zwiers L.-H."/>
            <person name="Turgeon B."/>
            <person name="Goodwin S."/>
            <person name="Spatafora J."/>
            <person name="Crous P."/>
            <person name="Grigoriev I."/>
        </authorList>
    </citation>
    <scope>NUCLEOTIDE SEQUENCE</scope>
    <source>
        <strain evidence="3">CBS 122368</strain>
    </source>
</reference>
<sequence>MAEAFAVLGIAANIGQFVEFALQLINEGKEVYNSVHGVRAEHREIEIITEDVAILCDEAKKTVAQCQQQLSSSNATAIQRLATECEALAKRLLRMLEELKVPANARRRGLRTLKNTLKGAGQRKEIADLQRRMLEIDRRLRHRISAMLQQTSQSELLSAIQALDRKTEALKINTGATLNDLRGELIDLLGDTSSSATTNGPSVDKITPKLVAFAEKAENLVRQQNFLEGLMFDSMKRRHDMIKEAHKKTLNWIFQRPETRFMEWLESDSNMYWVKGKAGSGKSTLMKYVCDHYRTRDALQTWAGPQMLVTASYFFWAAGLRMQKSQVGLLQSLLYQVLVASPKLILEYFPDRLAKEPWTRKELFEALGKASRGTGCPLSAKYCFFIDGLDEYGGVDDDHDVNPEELIDLLRRLSTSPNIKICVSSRPWNVFLLAFEGLRHQVAMEKLTITDMKIYVDDLLAQSEGFKEISAREPQCAELVPKIVDRAQGVWLWVFLVVRDLLNDIKGREDYSSLLRRLNEFPRELEKYFEDILDRIEKFHVEEAAKIFLVAVEAPRPLPVLAFKFLLEEARDPHFAIVGSISPLGFDEARQYYEKWRILLNSRCRDLLQVTDIGEQRTAIQDAFTNTYRYVPFMYYQVDFLHRTVRDFLRNNNYEYLRRKAGSEFDATASLCDITLALAKSIPASPHQESLQNPLFCTVDEIMYYSHELDIRGQYRGSAILDELDTVMITHARAWGFGKHWTNVREVPSNSKFLEEYGQNTFLGLAIQSNLVHYVTEKLGANPALLASKRGRPLLDYALRPRRRTPAELPYRVQYEASNVDKGMVKALLEHGANPNQQMHIYEGQTVWSLFLRSCCANLGVPSHIKSAWGDVIETLLEAGADPNIEVLNLDDTRILTVDEAIQTIFWTEPDKKVHLQNRLREIAERRKFQTSLFWRMLGWS</sequence>
<dbReference type="Proteomes" id="UP000800094">
    <property type="component" value="Unassembled WGS sequence"/>
</dbReference>
<feature type="domain" description="NACHT" evidence="2">
    <location>
        <begin position="270"/>
        <end position="427"/>
    </location>
</feature>
<gene>
    <name evidence="3" type="ORF">BU26DRAFT_567024</name>
</gene>
<dbReference type="Pfam" id="PF17107">
    <property type="entry name" value="SesA"/>
    <property type="match status" value="1"/>
</dbReference>